<dbReference type="Gene3D" id="3.40.50.150">
    <property type="entry name" value="Vaccinia Virus protein VP39"/>
    <property type="match status" value="1"/>
</dbReference>
<feature type="binding site" evidence="6">
    <location>
        <position position="253"/>
    </location>
    <ligand>
        <name>S-adenosyl-L-methionine</name>
        <dbReference type="ChEBI" id="CHEBI:59789"/>
    </ligand>
</feature>
<evidence type="ECO:0000313" key="9">
    <source>
        <dbReference type="Proteomes" id="UP000198221"/>
    </source>
</evidence>
<feature type="binding site" evidence="6">
    <location>
        <position position="321"/>
    </location>
    <ligand>
        <name>S-adenosyl-L-methionine</name>
        <dbReference type="ChEBI" id="CHEBI:59789"/>
    </ligand>
</feature>
<comment type="function">
    <text evidence="6">Specifically methylates the N7 position of a guanine in 16S rRNA.</text>
</comment>
<evidence type="ECO:0000256" key="3">
    <source>
        <dbReference type="ARBA" id="ARBA00022603"/>
    </source>
</evidence>
<feature type="compositionally biased region" description="Low complexity" evidence="7">
    <location>
        <begin position="109"/>
        <end position="167"/>
    </location>
</feature>
<evidence type="ECO:0000256" key="7">
    <source>
        <dbReference type="SAM" id="MobiDB-lite"/>
    </source>
</evidence>
<protein>
    <recommendedName>
        <fullName evidence="6">Ribosomal RNA small subunit methyltransferase G</fullName>
        <ecNumber evidence="6">2.1.1.-</ecNumber>
    </recommendedName>
    <alternativeName>
        <fullName evidence="6">16S rRNA 7-methylguanosine methyltransferase</fullName>
        <shortName evidence="6">16S rRNA m7G methyltransferase</shortName>
    </alternativeName>
</protein>
<evidence type="ECO:0000256" key="2">
    <source>
        <dbReference type="ARBA" id="ARBA00022552"/>
    </source>
</evidence>
<dbReference type="EMBL" id="LT607754">
    <property type="protein sequence ID" value="SCG50018.1"/>
    <property type="molecule type" value="Genomic_DNA"/>
</dbReference>
<feature type="binding site" evidence="6">
    <location>
        <position position="248"/>
    </location>
    <ligand>
        <name>S-adenosyl-L-methionine</name>
        <dbReference type="ChEBI" id="CHEBI:59789"/>
    </ligand>
</feature>
<dbReference type="Proteomes" id="UP000198221">
    <property type="component" value="Chromosome I"/>
</dbReference>
<dbReference type="InterPro" id="IPR029063">
    <property type="entry name" value="SAM-dependent_MTases_sf"/>
</dbReference>
<dbReference type="PANTHER" id="PTHR31760">
    <property type="entry name" value="S-ADENOSYL-L-METHIONINE-DEPENDENT METHYLTRANSFERASES SUPERFAMILY PROTEIN"/>
    <property type="match status" value="1"/>
</dbReference>
<feature type="compositionally biased region" description="Basic residues" evidence="7">
    <location>
        <begin position="398"/>
        <end position="420"/>
    </location>
</feature>
<dbReference type="SUPFAM" id="SSF53335">
    <property type="entry name" value="S-adenosyl-L-methionine-dependent methyltransferases"/>
    <property type="match status" value="1"/>
</dbReference>
<organism evidence="8 9">
    <name type="scientific">Micromonospora inositola</name>
    <dbReference type="NCBI Taxonomy" id="47865"/>
    <lineage>
        <taxon>Bacteria</taxon>
        <taxon>Bacillati</taxon>
        <taxon>Actinomycetota</taxon>
        <taxon>Actinomycetes</taxon>
        <taxon>Micromonosporales</taxon>
        <taxon>Micromonosporaceae</taxon>
        <taxon>Micromonospora</taxon>
    </lineage>
</organism>
<dbReference type="NCBIfam" id="TIGR00138">
    <property type="entry name" value="rsmG_gidB"/>
    <property type="match status" value="1"/>
</dbReference>
<comment type="caution">
    <text evidence="6">Lacks conserved residue(s) required for the propagation of feature annotation.</text>
</comment>
<keyword evidence="3 6" id="KW-0489">Methyltransferase</keyword>
<keyword evidence="1 6" id="KW-0963">Cytoplasm</keyword>
<evidence type="ECO:0000256" key="1">
    <source>
        <dbReference type="ARBA" id="ARBA00022490"/>
    </source>
</evidence>
<dbReference type="InterPro" id="IPR003682">
    <property type="entry name" value="rRNA_ssu_MeTfrase_G"/>
</dbReference>
<gene>
    <name evidence="6" type="primary">rsmG</name>
    <name evidence="8" type="ORF">GA0070613_1881</name>
</gene>
<dbReference type="GO" id="GO:0070043">
    <property type="term" value="F:rRNA (guanine-N7-)-methyltransferase activity"/>
    <property type="evidence" value="ECO:0007669"/>
    <property type="project" value="UniProtKB-UniRule"/>
</dbReference>
<accession>A0A1C5HVS1</accession>
<evidence type="ECO:0000256" key="6">
    <source>
        <dbReference type="HAMAP-Rule" id="MF_00074"/>
    </source>
</evidence>
<keyword evidence="2 6" id="KW-0698">rRNA processing</keyword>
<proteinExistence type="inferred from homology"/>
<dbReference type="AlphaFoldDB" id="A0A1C5HVS1"/>
<dbReference type="HAMAP" id="MF_00074">
    <property type="entry name" value="16SrRNA_methyltr_G"/>
    <property type="match status" value="1"/>
</dbReference>
<keyword evidence="4 6" id="KW-0808">Transferase</keyword>
<keyword evidence="5 6" id="KW-0949">S-adenosyl-L-methionine</keyword>
<evidence type="ECO:0000256" key="4">
    <source>
        <dbReference type="ARBA" id="ARBA00022679"/>
    </source>
</evidence>
<keyword evidence="9" id="KW-1185">Reference proteome</keyword>
<name>A0A1C5HVS1_9ACTN</name>
<feature type="region of interest" description="Disordered" evidence="7">
    <location>
        <begin position="1"/>
        <end position="177"/>
    </location>
</feature>
<comment type="subcellular location">
    <subcellularLocation>
        <location evidence="6">Cytoplasm</location>
    </subcellularLocation>
</comment>
<evidence type="ECO:0000313" key="8">
    <source>
        <dbReference type="EMBL" id="SCG50018.1"/>
    </source>
</evidence>
<feature type="region of interest" description="Disordered" evidence="7">
    <location>
        <begin position="396"/>
        <end position="420"/>
    </location>
</feature>
<evidence type="ECO:0000256" key="5">
    <source>
        <dbReference type="ARBA" id="ARBA00022691"/>
    </source>
</evidence>
<feature type="compositionally biased region" description="Pro residues" evidence="7">
    <location>
        <begin position="67"/>
        <end position="76"/>
    </location>
</feature>
<sequence length="420" mass="42095">MTHDETTAGAASGPGGTPSGPSPVRPDPAAEPGAPAPLFSDRTTDAATPPPAGPTAPADAPFSGTPSGPPDEPVPATPAGSVETTFSGPPTADPALGDAPTGSVDPAFVDVPTEPTVVDVPTGSADRAAADASAAAVDPAVADGVDPAHPADEPATGVATAADGPAGPDDRPSPAEVTLPPELAEAARTLFGDRLDLAAAYAELLATDGVVRGLIGPREAPRIWERHLLNCAAMAERIPENATVLDVGSGAGLPGLVLAIARPDLTVTLIEPLARRTSFLIEAVQHLGLTKMVRVFRGRADEAAAGSRDTAPLSGDIVTARAVAPLDRLAAWCLPLVVPGGRLVALKGASAADEVAEHAEAVARLGGGQPEVHRCGVGVIEPPATVIEVVRERVVGPARKKAAAKRSRGGRRGGRGGRDR</sequence>
<dbReference type="CDD" id="cd02440">
    <property type="entry name" value="AdoMet_MTases"/>
    <property type="match status" value="1"/>
</dbReference>
<dbReference type="PANTHER" id="PTHR31760:SF0">
    <property type="entry name" value="S-ADENOSYL-L-METHIONINE-DEPENDENT METHYLTRANSFERASES SUPERFAMILY PROTEIN"/>
    <property type="match status" value="1"/>
</dbReference>
<comment type="similarity">
    <text evidence="6">Belongs to the methyltransferase superfamily. RNA methyltransferase RsmG family.</text>
</comment>
<dbReference type="Pfam" id="PF02527">
    <property type="entry name" value="GidB"/>
    <property type="match status" value="1"/>
</dbReference>
<dbReference type="GO" id="GO:0005829">
    <property type="term" value="C:cytosol"/>
    <property type="evidence" value="ECO:0007669"/>
    <property type="project" value="TreeGrafter"/>
</dbReference>
<reference evidence="9" key="1">
    <citation type="submission" date="2016-06" db="EMBL/GenBank/DDBJ databases">
        <authorList>
            <person name="Varghese N."/>
            <person name="Submissions Spin"/>
        </authorList>
    </citation>
    <scope>NUCLEOTIDE SEQUENCE [LARGE SCALE GENOMIC DNA]</scope>
    <source>
        <strain evidence="9">DSM 43819</strain>
    </source>
</reference>
<dbReference type="EC" id="2.1.1.-" evidence="6"/>